<evidence type="ECO:0000313" key="2">
    <source>
        <dbReference type="EMBL" id="AOZ90510.1"/>
    </source>
</evidence>
<protein>
    <submittedName>
        <fullName evidence="3">DUF3992 domain-containing protein</fullName>
    </submittedName>
</protein>
<gene>
    <name evidence="2" type="ORF">BK049_18335</name>
    <name evidence="3" type="ORF">M5W27_13740</name>
</gene>
<evidence type="ECO:0000313" key="3">
    <source>
        <dbReference type="EMBL" id="MCY9576865.1"/>
    </source>
</evidence>
<sequence length="114" mass="11614">MAILGGCSNEQAGFVNDAVCFTLDLAAAADAVVVWTDGTPYVINGTIMVENNGIVAVAPTVTLEVNGTAVPDFTVPPGESRSITLSDLNSIGIVATGGTSTGNIVVSFSLNYQY</sequence>
<proteinExistence type="predicted"/>
<dbReference type="AlphaFoldDB" id="A0AAC9IIV3"/>
<keyword evidence="5" id="KW-1185">Reference proteome</keyword>
<feature type="domain" description="Endospore appendages core" evidence="1">
    <location>
        <begin position="5"/>
        <end position="113"/>
    </location>
</feature>
<evidence type="ECO:0000313" key="4">
    <source>
        <dbReference type="Proteomes" id="UP000177709"/>
    </source>
</evidence>
<reference evidence="3 5" key="2">
    <citation type="submission" date="2022-05" db="EMBL/GenBank/DDBJ databases">
        <title>Genome Sequencing of Bee-Associated Microbes.</title>
        <authorList>
            <person name="Dunlap C."/>
        </authorList>
    </citation>
    <scope>NUCLEOTIDE SEQUENCE [LARGE SCALE GENOMIC DNA]</scope>
    <source>
        <strain evidence="3 5">CBP-1093</strain>
    </source>
</reference>
<organism evidence="2 4">
    <name type="scientific">Bacillus xiamenensis</name>
    <dbReference type="NCBI Taxonomy" id="1178537"/>
    <lineage>
        <taxon>Bacteria</taxon>
        <taxon>Bacillati</taxon>
        <taxon>Bacillota</taxon>
        <taxon>Bacilli</taxon>
        <taxon>Bacillales</taxon>
        <taxon>Bacillaceae</taxon>
        <taxon>Bacillus</taxon>
    </lineage>
</organism>
<dbReference type="EMBL" id="CP017786">
    <property type="protein sequence ID" value="AOZ90510.1"/>
    <property type="molecule type" value="Genomic_DNA"/>
</dbReference>
<reference evidence="2 4" key="1">
    <citation type="submission" date="2016-10" db="EMBL/GenBank/DDBJ databases">
        <title>Whole genome sequence of hyper active fibrinolysis bacterium Bacillus pumilus strain VV3 isolated from fermented rice.</title>
        <authorList>
            <person name="Mariadas V.A."/>
            <person name="Vijayaraghavan P."/>
            <person name="Dhandapani V."/>
        </authorList>
    </citation>
    <scope>NUCLEOTIDE SEQUENCE [LARGE SCALE GENOMIC DNA]</scope>
    <source>
        <strain evidence="2 4">VV3</strain>
    </source>
</reference>
<dbReference type="RefSeq" id="WP_071169134.1">
    <property type="nucleotide sequence ID" value="NZ_CP017786.1"/>
</dbReference>
<evidence type="ECO:0000313" key="5">
    <source>
        <dbReference type="Proteomes" id="UP001527057"/>
    </source>
</evidence>
<name>A0AAC9IIV3_9BACI</name>
<dbReference type="InterPro" id="IPR025055">
    <property type="entry name" value="Ena_core"/>
</dbReference>
<evidence type="ECO:0000259" key="1">
    <source>
        <dbReference type="Pfam" id="PF13157"/>
    </source>
</evidence>
<dbReference type="EMBL" id="JAMDMH010000031">
    <property type="protein sequence ID" value="MCY9576865.1"/>
    <property type="molecule type" value="Genomic_DNA"/>
</dbReference>
<dbReference type="Pfam" id="PF13157">
    <property type="entry name" value="Enas"/>
    <property type="match status" value="1"/>
</dbReference>
<dbReference type="Proteomes" id="UP000177709">
    <property type="component" value="Chromosome"/>
</dbReference>
<dbReference type="KEGG" id="bxi:BK049_18335"/>
<accession>A0AAC9IIV3</accession>
<dbReference type="Proteomes" id="UP001527057">
    <property type="component" value="Unassembled WGS sequence"/>
</dbReference>